<keyword evidence="2" id="KW-1185">Reference proteome</keyword>
<organism evidence="1 2">
    <name type="scientific">Corallococcus macrosporus DSM 14697</name>
    <dbReference type="NCBI Taxonomy" id="1189310"/>
    <lineage>
        <taxon>Bacteria</taxon>
        <taxon>Pseudomonadati</taxon>
        <taxon>Myxococcota</taxon>
        <taxon>Myxococcia</taxon>
        <taxon>Myxococcales</taxon>
        <taxon>Cystobacterineae</taxon>
        <taxon>Myxococcaceae</taxon>
        <taxon>Corallococcus</taxon>
    </lineage>
</organism>
<sequence length="122" mass="13139">MRKVSTPTLLLSICAVGIIMAVGATWWMGRTSILFVNASGRELRSLEVKFPGRTCRYEGLAPQAEVRCEGRADGDGSVEVSYRFEEGAEPGVSATVYVNPTLGWRGSMVLRPDGTIDATGAR</sequence>
<dbReference type="OrthoDB" id="5382823at2"/>
<gene>
    <name evidence="1" type="ORF">MYMAC_001827</name>
</gene>
<dbReference type="Proteomes" id="UP000217343">
    <property type="component" value="Chromosome"/>
</dbReference>
<proteinExistence type="predicted"/>
<dbReference type="RefSeq" id="WP_095957801.1">
    <property type="nucleotide sequence ID" value="NZ_CP022203.1"/>
</dbReference>
<evidence type="ECO:0008006" key="3">
    <source>
        <dbReference type="Google" id="ProtNLM"/>
    </source>
</evidence>
<accession>A0A250JQY4</accession>
<evidence type="ECO:0000313" key="2">
    <source>
        <dbReference type="Proteomes" id="UP000217343"/>
    </source>
</evidence>
<dbReference type="AlphaFoldDB" id="A0A250JQY4"/>
<protein>
    <recommendedName>
        <fullName evidence="3">Lipoprotein</fullName>
    </recommendedName>
</protein>
<reference evidence="1 2" key="1">
    <citation type="submission" date="2017-06" db="EMBL/GenBank/DDBJ databases">
        <title>Sequencing and comparative analysis of myxobacterial genomes.</title>
        <authorList>
            <person name="Rupp O."/>
            <person name="Goesmann A."/>
            <person name="Sogaard-Andersen L."/>
        </authorList>
    </citation>
    <scope>NUCLEOTIDE SEQUENCE [LARGE SCALE GENOMIC DNA]</scope>
    <source>
        <strain evidence="1 2">DSM 14697</strain>
    </source>
</reference>
<dbReference type="KEGG" id="mmas:MYMAC_001827"/>
<evidence type="ECO:0000313" key="1">
    <source>
        <dbReference type="EMBL" id="ATB46235.1"/>
    </source>
</evidence>
<name>A0A250JQY4_9BACT</name>
<dbReference type="EMBL" id="CP022203">
    <property type="protein sequence ID" value="ATB46235.1"/>
    <property type="molecule type" value="Genomic_DNA"/>
</dbReference>